<accession>A0ABQ0G7D5</accession>
<evidence type="ECO:0000313" key="2">
    <source>
        <dbReference type="Proteomes" id="UP001628179"/>
    </source>
</evidence>
<evidence type="ECO:0000313" key="1">
    <source>
        <dbReference type="EMBL" id="GAB1313659.1"/>
    </source>
</evidence>
<dbReference type="RefSeq" id="XP_070915390.1">
    <property type="nucleotide sequence ID" value="XM_071059289.1"/>
</dbReference>
<name>A0ABQ0G7D5_9PEZI</name>
<reference evidence="1 2" key="1">
    <citation type="submission" date="2024-09" db="EMBL/GenBank/DDBJ databases">
        <title>Itraconazole resistance in Madurella fahalii resulting from another homologue of gene encoding cytochrome P450 14-alpha sterol demethylase (CYP51).</title>
        <authorList>
            <person name="Yoshioka I."/>
            <person name="Fahal A.H."/>
            <person name="Kaneko S."/>
            <person name="Yaguchi T."/>
        </authorList>
    </citation>
    <scope>NUCLEOTIDE SEQUENCE [LARGE SCALE GENOMIC DNA]</scope>
    <source>
        <strain evidence="1 2">IFM 68171</strain>
    </source>
</reference>
<sequence length="80" mass="8616">MLPNVDPAILEALGLEATSSKLVSHGGSGFSSTFKLVAAKDGEDLTYFVKTGFGPEADVMFRGRQMKPSIPNRPGREYEP</sequence>
<dbReference type="EMBL" id="BAAFSV010000002">
    <property type="protein sequence ID" value="GAB1313659.1"/>
    <property type="molecule type" value="Genomic_DNA"/>
</dbReference>
<organism evidence="1 2">
    <name type="scientific">Madurella fahalii</name>
    <dbReference type="NCBI Taxonomy" id="1157608"/>
    <lineage>
        <taxon>Eukaryota</taxon>
        <taxon>Fungi</taxon>
        <taxon>Dikarya</taxon>
        <taxon>Ascomycota</taxon>
        <taxon>Pezizomycotina</taxon>
        <taxon>Sordariomycetes</taxon>
        <taxon>Sordariomycetidae</taxon>
        <taxon>Sordariales</taxon>
        <taxon>Sordariales incertae sedis</taxon>
        <taxon>Madurella</taxon>
    </lineage>
</organism>
<comment type="caution">
    <text evidence="1">The sequence shown here is derived from an EMBL/GenBank/DDBJ whole genome shotgun (WGS) entry which is preliminary data.</text>
</comment>
<dbReference type="GeneID" id="98174612"/>
<proteinExistence type="predicted"/>
<gene>
    <name evidence="1" type="ORF">MFIFM68171_03869</name>
</gene>
<protein>
    <submittedName>
        <fullName evidence="1">Uncharacterized protein</fullName>
    </submittedName>
</protein>
<keyword evidence="2" id="KW-1185">Reference proteome</keyword>
<dbReference type="Proteomes" id="UP001628179">
    <property type="component" value="Unassembled WGS sequence"/>
</dbReference>